<evidence type="ECO:0000256" key="3">
    <source>
        <dbReference type="ARBA" id="ARBA00022827"/>
    </source>
</evidence>
<dbReference type="PANTHER" id="PTHR13789">
    <property type="entry name" value="MONOOXYGENASE"/>
    <property type="match status" value="1"/>
</dbReference>
<evidence type="ECO:0000256" key="5">
    <source>
        <dbReference type="ARBA" id="ARBA00023033"/>
    </source>
</evidence>
<proteinExistence type="inferred from homology"/>
<keyword evidence="5" id="KW-0503">Monooxygenase</keyword>
<sequence>MEDREEDVSASIALDVVVVGGGIAGLASAYALQKAGHSVQVLEKTDGKQRGDGGIWYSLYLQTRRALFMLIYSSPPNMTRILKNWGLGPRLEEVGFDCSEITFHEGATGKVIGKIKQDQQFFDELGTPMVTVQHADLYQMMYDIAVDTGVNVCFDTKVIGIDCKTATVILENGVKVKADLIVGADGPQGIVRRALGGEEPQKRQKGYMLLSFTILKSEIEGDEDLRSLVNGQGAHLWVGDEYCANATLIHSNTRFAVMLLYAVKEAASDCKAKFEWTTSHPMSYFELDLQKFKPRLQKLIQLANQVKARVDYLDFEHLENMFGDRCRVALVGEAAHINLPSGGQMTAYSLEDAETLGRLFLCVKLEDRNQVSQTLSAYEDIRECRCTKATPWEWDKRRIMCLPMGQEQEVRDSVWRHRDHLLWGDVDAVAYSGVWEHEFDVFGYDVAAAVEDWWVKWGCLMTQDPGKRVDLKRKEPVAEVVVSVSCSLEDEV</sequence>
<dbReference type="GO" id="GO:0071949">
    <property type="term" value="F:FAD binding"/>
    <property type="evidence" value="ECO:0007669"/>
    <property type="project" value="InterPro"/>
</dbReference>
<dbReference type="PANTHER" id="PTHR13789:SF314">
    <property type="entry name" value="FAD-BINDING DOMAIN-CONTAINING PROTEIN"/>
    <property type="match status" value="1"/>
</dbReference>
<dbReference type="InterPro" id="IPR050493">
    <property type="entry name" value="FAD-dep_Monooxygenase_BioMet"/>
</dbReference>
<dbReference type="Pfam" id="PF01494">
    <property type="entry name" value="FAD_binding_3"/>
    <property type="match status" value="1"/>
</dbReference>
<name>M9ZBP7_9AGAR</name>
<protein>
    <submittedName>
        <fullName evidence="7">FAD-binding protein</fullName>
    </submittedName>
</protein>
<evidence type="ECO:0000256" key="4">
    <source>
        <dbReference type="ARBA" id="ARBA00023002"/>
    </source>
</evidence>
<dbReference type="SUPFAM" id="SSF51905">
    <property type="entry name" value="FAD/NAD(P)-binding domain"/>
    <property type="match status" value="1"/>
</dbReference>
<organism evidence="7">
    <name type="scientific">Volvariella volvacea</name>
    <dbReference type="NCBI Taxonomy" id="36659"/>
    <lineage>
        <taxon>Eukaryota</taxon>
        <taxon>Fungi</taxon>
        <taxon>Dikarya</taxon>
        <taxon>Basidiomycota</taxon>
        <taxon>Agaricomycotina</taxon>
        <taxon>Agaricomycetes</taxon>
        <taxon>Agaricomycetidae</taxon>
        <taxon>Agaricales</taxon>
        <taxon>Pluteineae</taxon>
        <taxon>Pluteaceae</taxon>
        <taxon>Volvariella</taxon>
    </lineage>
</organism>
<dbReference type="Gene3D" id="3.50.50.60">
    <property type="entry name" value="FAD/NAD(P)-binding domain"/>
    <property type="match status" value="1"/>
</dbReference>
<keyword evidence="3" id="KW-0274">FAD</keyword>
<reference evidence="7" key="1">
    <citation type="journal article" date="2013" name="Microbiol. Res.">
        <title>Genes encoding FAD-binding proteins in Volvariella volvacea exhibit differential expression in homokaryons and heterokaryons.</title>
        <authorList>
            <person name="Meng L."/>
            <person name="Yan J."/>
            <person name="Xie B."/>
            <person name="Li Y."/>
            <person name="Chen B."/>
            <person name="Liu S."/>
            <person name="Li D."/>
            <person name="Yang Z."/>
            <person name="Zeng X."/>
            <person name="Deng Y."/>
            <person name="Jiang Y."/>
        </authorList>
    </citation>
    <scope>NUCLEOTIDE SEQUENCE</scope>
    <source>
        <strain evidence="7">PYd21</strain>
    </source>
</reference>
<dbReference type="GO" id="GO:0004497">
    <property type="term" value="F:monooxygenase activity"/>
    <property type="evidence" value="ECO:0007669"/>
    <property type="project" value="UniProtKB-KW"/>
</dbReference>
<dbReference type="AlphaFoldDB" id="M9ZBP7"/>
<keyword evidence="2" id="KW-0285">Flavoprotein</keyword>
<comment type="similarity">
    <text evidence="1">Belongs to the paxM FAD-dependent monooxygenase family.</text>
</comment>
<gene>
    <name evidence="7" type="ORF">GME2470_g</name>
</gene>
<feature type="domain" description="FAD-binding" evidence="6">
    <location>
        <begin position="14"/>
        <end position="389"/>
    </location>
</feature>
<keyword evidence="4" id="KW-0560">Oxidoreductase</keyword>
<evidence type="ECO:0000259" key="6">
    <source>
        <dbReference type="Pfam" id="PF01494"/>
    </source>
</evidence>
<evidence type="ECO:0000313" key="7">
    <source>
        <dbReference type="EMBL" id="AGK29875.1"/>
    </source>
</evidence>
<evidence type="ECO:0000256" key="2">
    <source>
        <dbReference type="ARBA" id="ARBA00022630"/>
    </source>
</evidence>
<dbReference type="PRINTS" id="PR00420">
    <property type="entry name" value="RNGMNOXGNASE"/>
</dbReference>
<evidence type="ECO:0000256" key="1">
    <source>
        <dbReference type="ARBA" id="ARBA00007992"/>
    </source>
</evidence>
<accession>M9ZBP7</accession>
<dbReference type="EMBL" id="KC520518">
    <property type="protein sequence ID" value="AGK29875.1"/>
    <property type="molecule type" value="Genomic_DNA"/>
</dbReference>
<dbReference type="InterPro" id="IPR002938">
    <property type="entry name" value="FAD-bd"/>
</dbReference>
<dbReference type="InterPro" id="IPR036188">
    <property type="entry name" value="FAD/NAD-bd_sf"/>
</dbReference>